<dbReference type="PROSITE" id="PS00108">
    <property type="entry name" value="PROTEIN_KINASE_ST"/>
    <property type="match status" value="1"/>
</dbReference>
<organism evidence="2 3">
    <name type="scientific">Salix brachista</name>
    <dbReference type="NCBI Taxonomy" id="2182728"/>
    <lineage>
        <taxon>Eukaryota</taxon>
        <taxon>Viridiplantae</taxon>
        <taxon>Streptophyta</taxon>
        <taxon>Embryophyta</taxon>
        <taxon>Tracheophyta</taxon>
        <taxon>Spermatophyta</taxon>
        <taxon>Magnoliopsida</taxon>
        <taxon>eudicotyledons</taxon>
        <taxon>Gunneridae</taxon>
        <taxon>Pentapetalae</taxon>
        <taxon>rosids</taxon>
        <taxon>fabids</taxon>
        <taxon>Malpighiales</taxon>
        <taxon>Salicaceae</taxon>
        <taxon>Saliceae</taxon>
        <taxon>Salix</taxon>
    </lineage>
</organism>
<comment type="similarity">
    <text evidence="1">Belongs to the protein kinase superfamily. CK1 Ser/Thr protein kinase family. Casein kinase I subfamily.</text>
</comment>
<protein>
    <recommendedName>
        <fullName evidence="4">Protein kinase domain-containing protein</fullName>
    </recommendedName>
</protein>
<dbReference type="GO" id="GO:0004672">
    <property type="term" value="F:protein kinase activity"/>
    <property type="evidence" value="ECO:0007669"/>
    <property type="project" value="InterPro"/>
</dbReference>
<evidence type="ECO:0000313" key="2">
    <source>
        <dbReference type="EMBL" id="KAB5563907.1"/>
    </source>
</evidence>
<reference evidence="3" key="1">
    <citation type="journal article" date="2019" name="Gigascience">
        <title>De novo genome assembly of the endangered Acer yangbiense, a plant species with extremely small populations endemic to Yunnan Province, China.</title>
        <authorList>
            <person name="Yang J."/>
            <person name="Wariss H.M."/>
            <person name="Tao L."/>
            <person name="Zhang R."/>
            <person name="Yun Q."/>
            <person name="Hollingsworth P."/>
            <person name="Dao Z."/>
            <person name="Luo G."/>
            <person name="Guo H."/>
            <person name="Ma Y."/>
            <person name="Sun W."/>
        </authorList>
    </citation>
    <scope>NUCLEOTIDE SEQUENCE [LARGE SCALE GENOMIC DNA]</scope>
    <source>
        <strain evidence="3">cv. br00</strain>
    </source>
</reference>
<keyword evidence="3" id="KW-1185">Reference proteome</keyword>
<dbReference type="PANTHER" id="PTHR11909">
    <property type="entry name" value="CASEIN KINASE-RELATED"/>
    <property type="match status" value="1"/>
</dbReference>
<dbReference type="Proteomes" id="UP000326939">
    <property type="component" value="Chromosome 3"/>
</dbReference>
<evidence type="ECO:0008006" key="4">
    <source>
        <dbReference type="Google" id="ProtNLM"/>
    </source>
</evidence>
<dbReference type="InterPro" id="IPR008271">
    <property type="entry name" value="Ser/Thr_kinase_AS"/>
</dbReference>
<comment type="caution">
    <text evidence="2">The sequence shown here is derived from an EMBL/GenBank/DDBJ whole genome shotgun (WGS) entry which is preliminary data.</text>
</comment>
<dbReference type="EMBL" id="VDCV01000003">
    <property type="protein sequence ID" value="KAB5563907.1"/>
    <property type="molecule type" value="Genomic_DNA"/>
</dbReference>
<proteinExistence type="inferred from homology"/>
<dbReference type="SUPFAM" id="SSF56112">
    <property type="entry name" value="Protein kinase-like (PK-like)"/>
    <property type="match status" value="1"/>
</dbReference>
<dbReference type="InterPro" id="IPR050235">
    <property type="entry name" value="CK1_Ser-Thr_kinase"/>
</dbReference>
<accession>A0A5N5NA79</accession>
<dbReference type="AlphaFoldDB" id="A0A5N5NA79"/>
<dbReference type="Gene3D" id="1.10.510.10">
    <property type="entry name" value="Transferase(Phosphotransferase) domain 1"/>
    <property type="match status" value="1"/>
</dbReference>
<evidence type="ECO:0000256" key="1">
    <source>
        <dbReference type="ARBA" id="ARBA00005926"/>
    </source>
</evidence>
<dbReference type="InterPro" id="IPR011009">
    <property type="entry name" value="Kinase-like_dom_sf"/>
</dbReference>
<gene>
    <name evidence="2" type="ORF">DKX38_003961</name>
</gene>
<sequence length="227" mass="24662">MDNVGEGSCEGCKEEDEVGCVDMVWEGFSGMGRGRTIDDVGLSEVSAGTKIDEELMIIGKVGIEEERTDGNTGCREWKIISCISLLCRSLKVTGNLGDNMKNLVPCTTLLVAVMVMDMLGPSLWDVWNINFNLNLMSTEMVACIAMEKMHSRGYVHGDVKPENFLLGPLGTPATRWWENSTGLHVEYDQKPDVFSVGVMVPTRNMPSMVGVNGNIRGYGSSSGLALG</sequence>
<evidence type="ECO:0000313" key="3">
    <source>
        <dbReference type="Proteomes" id="UP000326939"/>
    </source>
</evidence>
<name>A0A5N5NA79_9ROSI</name>